<dbReference type="AlphaFoldDB" id="A0AAV4FMS2"/>
<dbReference type="SUPFAM" id="SSF48371">
    <property type="entry name" value="ARM repeat"/>
    <property type="match status" value="1"/>
</dbReference>
<dbReference type="Proteomes" id="UP000762676">
    <property type="component" value="Unassembled WGS sequence"/>
</dbReference>
<dbReference type="PANTHER" id="PTHR17583">
    <property type="entry name" value="PHOSPHOINOSITIDE 3-KINASE REGULATORY SUBUNIT 4"/>
    <property type="match status" value="1"/>
</dbReference>
<feature type="non-terminal residue" evidence="5">
    <location>
        <position position="621"/>
    </location>
</feature>
<keyword evidence="1" id="KW-0723">Serine/threonine-protein kinase</keyword>
<dbReference type="InterPro" id="IPR045162">
    <property type="entry name" value="Vps15-like"/>
</dbReference>
<keyword evidence="6" id="KW-1185">Reference proteome</keyword>
<feature type="region of interest" description="Disordered" evidence="3">
    <location>
        <begin position="440"/>
        <end position="525"/>
    </location>
</feature>
<feature type="domain" description="Phosphatase 2A Regulatory Subunit A helical" evidence="4">
    <location>
        <begin position="24"/>
        <end position="392"/>
    </location>
</feature>
<dbReference type="InterPro" id="IPR016024">
    <property type="entry name" value="ARM-type_fold"/>
</dbReference>
<evidence type="ECO:0000259" key="4">
    <source>
        <dbReference type="Pfam" id="PF22956"/>
    </source>
</evidence>
<dbReference type="GO" id="GO:0004674">
    <property type="term" value="F:protein serine/threonine kinase activity"/>
    <property type="evidence" value="ECO:0007669"/>
    <property type="project" value="UniProtKB-KW"/>
</dbReference>
<sequence length="621" mass="69382">MNNILANLDLDIERPEKNSKLVLVISLVTSVARDLHFSWFRLIALKLLVRLAKHVTAEIILDRILPYILWFAQDPLPEVRAETIRAVTASVRNLRSVPRNDGNVFQDYIIPALAACASLPDSGPQSHLLGDPVLQVRLTFAENIAELADIAVKYLDMAQAAEIREVIVQLKDQQRDKASISETVHTVKKSADELKPEIHQVESNYDMELQQLKDLIQQKIFQLLSDPNHAVKMTLMANGMDKLCLFFGRQKANDILLSHIVTFLNVKDDWRLRACFFKTVVDVTMYVGWQCSEVLLPLLQQGLSDTEEFVITEDLHALKQLTNHRLLTKTMMQTLVCDAAALLAHPGPWVRQAAVGFVTAVAQAYDIPDIHCKLLPQVRPFLSRNIMQLRKPAMKDFMIRLHKNRSGSTEQTQKGSIPTTHGSVNIALFGRSVTRRHADLQRQKELTADTQGSSGKSKKLKKQDSVQMNPEWKKMFGSDEPDPSGLSPSLGTDGRQQLETSVRTGGTTSTASSTSPGSPVSGSSDVLPVLSSDSFQRALSVTHGLDKHHKTVITRYAKCKWELRDLVHHKRAQFERDLLATVDSLSWGNEAGSGALYLPPDTWRPKGVLVAHLQEHRGAIN</sequence>
<dbReference type="EMBL" id="BMAT01004482">
    <property type="protein sequence ID" value="GFR74326.1"/>
    <property type="molecule type" value="Genomic_DNA"/>
</dbReference>
<dbReference type="GO" id="GO:0034272">
    <property type="term" value="C:phosphatidylinositol 3-kinase complex, class III, type II"/>
    <property type="evidence" value="ECO:0007669"/>
    <property type="project" value="TreeGrafter"/>
</dbReference>
<evidence type="ECO:0000256" key="1">
    <source>
        <dbReference type="ARBA" id="ARBA00022527"/>
    </source>
</evidence>
<protein>
    <submittedName>
        <fullName evidence="5">Phosphoinositide 3-kinase regulatory subunit 4</fullName>
    </submittedName>
</protein>
<comment type="caution">
    <text evidence="5">The sequence shown here is derived from an EMBL/GenBank/DDBJ whole genome shotgun (WGS) entry which is preliminary data.</text>
</comment>
<gene>
    <name evidence="5" type="ORF">ElyMa_002160200</name>
</gene>
<dbReference type="GO" id="GO:0034271">
    <property type="term" value="C:phosphatidylinositol 3-kinase complex, class III, type I"/>
    <property type="evidence" value="ECO:0007669"/>
    <property type="project" value="TreeGrafter"/>
</dbReference>
<keyword evidence="2" id="KW-0677">Repeat</keyword>
<dbReference type="GO" id="GO:0005770">
    <property type="term" value="C:late endosome"/>
    <property type="evidence" value="ECO:0007669"/>
    <property type="project" value="TreeGrafter"/>
</dbReference>
<evidence type="ECO:0000256" key="3">
    <source>
        <dbReference type="SAM" id="MobiDB-lite"/>
    </source>
</evidence>
<evidence type="ECO:0000256" key="2">
    <source>
        <dbReference type="ARBA" id="ARBA00022737"/>
    </source>
</evidence>
<dbReference type="GO" id="GO:0071561">
    <property type="term" value="C:nucleus-vacuole junction"/>
    <property type="evidence" value="ECO:0007669"/>
    <property type="project" value="TreeGrafter"/>
</dbReference>
<proteinExistence type="predicted"/>
<accession>A0AAV4FMS2</accession>
<dbReference type="InterPro" id="IPR011989">
    <property type="entry name" value="ARM-like"/>
</dbReference>
<dbReference type="GO" id="GO:0016236">
    <property type="term" value="P:macroautophagy"/>
    <property type="evidence" value="ECO:0007669"/>
    <property type="project" value="InterPro"/>
</dbReference>
<dbReference type="PANTHER" id="PTHR17583:SF0">
    <property type="entry name" value="PHOSPHOINOSITIDE 3-KINASE REGULATORY SUBUNIT 4"/>
    <property type="match status" value="1"/>
</dbReference>
<dbReference type="Pfam" id="PF22956">
    <property type="entry name" value="VPS15-like_hel"/>
    <property type="match status" value="1"/>
</dbReference>
<keyword evidence="1" id="KW-0418">Kinase</keyword>
<evidence type="ECO:0000313" key="6">
    <source>
        <dbReference type="Proteomes" id="UP000762676"/>
    </source>
</evidence>
<evidence type="ECO:0000313" key="5">
    <source>
        <dbReference type="EMBL" id="GFR74326.1"/>
    </source>
</evidence>
<dbReference type="InterPro" id="IPR055231">
    <property type="entry name" value="2AA_helical"/>
</dbReference>
<dbReference type="Gene3D" id="1.25.10.10">
    <property type="entry name" value="Leucine-rich Repeat Variant"/>
    <property type="match status" value="2"/>
</dbReference>
<keyword evidence="1" id="KW-0808">Transferase</keyword>
<dbReference type="GO" id="GO:0006623">
    <property type="term" value="P:protein targeting to vacuole"/>
    <property type="evidence" value="ECO:0007669"/>
    <property type="project" value="TreeGrafter"/>
</dbReference>
<feature type="compositionally biased region" description="Low complexity" evidence="3">
    <location>
        <begin position="500"/>
        <end position="525"/>
    </location>
</feature>
<name>A0AAV4FMS2_9GAST</name>
<feature type="compositionally biased region" description="Polar residues" evidence="3">
    <location>
        <begin position="486"/>
        <end position="499"/>
    </location>
</feature>
<dbReference type="GO" id="GO:0045324">
    <property type="term" value="P:late endosome to vacuole transport"/>
    <property type="evidence" value="ECO:0007669"/>
    <property type="project" value="InterPro"/>
</dbReference>
<reference evidence="5 6" key="1">
    <citation type="journal article" date="2021" name="Elife">
        <title>Chloroplast acquisition without the gene transfer in kleptoplastic sea slugs, Plakobranchus ocellatus.</title>
        <authorList>
            <person name="Maeda T."/>
            <person name="Takahashi S."/>
            <person name="Yoshida T."/>
            <person name="Shimamura S."/>
            <person name="Takaki Y."/>
            <person name="Nagai Y."/>
            <person name="Toyoda A."/>
            <person name="Suzuki Y."/>
            <person name="Arimoto A."/>
            <person name="Ishii H."/>
            <person name="Satoh N."/>
            <person name="Nishiyama T."/>
            <person name="Hasebe M."/>
            <person name="Maruyama T."/>
            <person name="Minagawa J."/>
            <person name="Obokata J."/>
            <person name="Shigenobu S."/>
        </authorList>
    </citation>
    <scope>NUCLEOTIDE SEQUENCE [LARGE SCALE GENOMIC DNA]</scope>
</reference>
<organism evidence="5 6">
    <name type="scientific">Elysia marginata</name>
    <dbReference type="NCBI Taxonomy" id="1093978"/>
    <lineage>
        <taxon>Eukaryota</taxon>
        <taxon>Metazoa</taxon>
        <taxon>Spiralia</taxon>
        <taxon>Lophotrochozoa</taxon>
        <taxon>Mollusca</taxon>
        <taxon>Gastropoda</taxon>
        <taxon>Heterobranchia</taxon>
        <taxon>Euthyneura</taxon>
        <taxon>Panpulmonata</taxon>
        <taxon>Sacoglossa</taxon>
        <taxon>Placobranchoidea</taxon>
        <taxon>Plakobranchidae</taxon>
        <taxon>Elysia</taxon>
    </lineage>
</organism>